<feature type="chain" id="PRO_5038056080" description="Cell wall binding repeat-containing protein" evidence="3">
    <location>
        <begin position="25"/>
        <end position="930"/>
    </location>
</feature>
<evidence type="ECO:0000313" key="4">
    <source>
        <dbReference type="EMBL" id="MBF1272424.1"/>
    </source>
</evidence>
<dbReference type="Proteomes" id="UP000775770">
    <property type="component" value="Unassembled WGS sequence"/>
</dbReference>
<protein>
    <recommendedName>
        <fullName evidence="6">Cell wall binding repeat-containing protein</fullName>
    </recommendedName>
</protein>
<accession>A0A930DN29</accession>
<dbReference type="InterPro" id="IPR018337">
    <property type="entry name" value="Cell_wall/Cho-bd_repeat"/>
</dbReference>
<keyword evidence="3" id="KW-0732">Signal</keyword>
<organism evidence="4 5">
    <name type="scientific">Oribacterium sinus</name>
    <dbReference type="NCBI Taxonomy" id="237576"/>
    <lineage>
        <taxon>Bacteria</taxon>
        <taxon>Bacillati</taxon>
        <taxon>Bacillota</taxon>
        <taxon>Clostridia</taxon>
        <taxon>Lachnospirales</taxon>
        <taxon>Lachnospiraceae</taxon>
        <taxon>Oribacterium</taxon>
    </lineage>
</organism>
<feature type="signal peptide" evidence="3">
    <location>
        <begin position="1"/>
        <end position="24"/>
    </location>
</feature>
<evidence type="ECO:0000256" key="2">
    <source>
        <dbReference type="SAM" id="MobiDB-lite"/>
    </source>
</evidence>
<sequence length="930" mass="103583">MKKAKRLLASTMLCTLALQSVAFATGNGETASIVTLESTATNGSVPGENRGSITRVFFGNDVNQDSSTLPAEGGKLKIGLMLGINNRPDGYETLRAKAEFKTSDGLVSEKLLPLEEEDLSLKKGKRSFSVSIPENEENSERTITLYFNCWGDEEKFQDAPILTITQEPGTKELAKAEITKLSANKTELAKGGEILLHVKGKNLTEDNLFGKVYREEKGEYLEDEGLSESLKGGWEGLENNRTKALSLPDAEGGIQRYKVQVGTTDAPEDLFSDALEISVGGEESKKKVQFMPRLVSLSDDGQKITVYFYEKISAAKDMDFLKKSIFLKTKEEEGYAPLETEDELELVDDHTLEIRLHAAKDFKNTAKIKVEERSILDTNRQVENNPFESYLQQSGVISEVKIEEGTVLSSEGGQVRLRVKGQNLSKEKFRIKVLPNKAFSGKEEEDIFEATDLKIESDTGLAENAEKAEKEGLVVSFSIPKNESKEMRSFTLRLSADGGLSFKNRFSKVALPNEKLVVTQLYERQEEGIPAISFASIQSYGTSGGGTEVVDNTHTVSPTGQGSKKTLVHLYGINLDEKKSKIKIVDENDITWYPVNDATSDSSSNFIMIAFNHTGITGNGNSQVMEVICPNNFKGDRTFTYYIAPDGVHYDMQHKVTATVLDDKTPNKLELSGKNIHAVKVSYVDVEGNILEDPEYIQGYSFAKVMSFGIVPKELSGYKAKSYRYGSIQNKKMQWTEGDIRILDNLNVKDMAELQFVYEKDNTGKEEKPNPSENTEASHEKQESGKTSGNGSYRSSSYSSSGMSTTTKVGAVLGESRDTTLSGTWQRDEKGWWLSATDGTYPKSRWAEVNYEGRPQWFYFGEEGYMATNWALVNGKWYYLNPLTGAMHEGWLLWKNQWYYLSKSTGEMKTGSANINGQDYHFDEKTGELK</sequence>
<proteinExistence type="predicted"/>
<reference evidence="4" key="1">
    <citation type="submission" date="2020-04" db="EMBL/GenBank/DDBJ databases">
        <title>Deep metagenomics examines the oral microbiome during advanced dental caries in children, revealing novel taxa and co-occurrences with host molecules.</title>
        <authorList>
            <person name="Baker J.L."/>
            <person name="Morton J.T."/>
            <person name="Dinis M."/>
            <person name="Alvarez R."/>
            <person name="Tran N.C."/>
            <person name="Knight R."/>
            <person name="Edlund A."/>
        </authorList>
    </citation>
    <scope>NUCLEOTIDE SEQUENCE</scope>
    <source>
        <strain evidence="4">JCVI_38_bin.19</strain>
    </source>
</reference>
<evidence type="ECO:0000256" key="3">
    <source>
        <dbReference type="SAM" id="SignalP"/>
    </source>
</evidence>
<dbReference type="EMBL" id="JABZRA010000030">
    <property type="protein sequence ID" value="MBF1272424.1"/>
    <property type="molecule type" value="Genomic_DNA"/>
</dbReference>
<gene>
    <name evidence="4" type="ORF">HXM90_03225</name>
</gene>
<feature type="compositionally biased region" description="Basic and acidic residues" evidence="2">
    <location>
        <begin position="759"/>
        <end position="784"/>
    </location>
</feature>
<dbReference type="Gene3D" id="2.10.270.10">
    <property type="entry name" value="Cholin Binding"/>
    <property type="match status" value="1"/>
</dbReference>
<evidence type="ECO:0008006" key="6">
    <source>
        <dbReference type="Google" id="ProtNLM"/>
    </source>
</evidence>
<feature type="region of interest" description="Disordered" evidence="2">
    <location>
        <begin position="759"/>
        <end position="805"/>
    </location>
</feature>
<dbReference type="Pfam" id="PF19127">
    <property type="entry name" value="Choline_bind_3"/>
    <property type="match status" value="1"/>
</dbReference>
<name>A0A930DN29_9FIRM</name>
<dbReference type="Pfam" id="PF01473">
    <property type="entry name" value="Choline_bind_1"/>
    <property type="match status" value="1"/>
</dbReference>
<dbReference type="SUPFAM" id="SSF69360">
    <property type="entry name" value="Cell wall binding repeat"/>
    <property type="match status" value="1"/>
</dbReference>
<dbReference type="RefSeq" id="WP_304070566.1">
    <property type="nucleotide sequence ID" value="NZ_JABZRA010000030.1"/>
</dbReference>
<keyword evidence="1" id="KW-0677">Repeat</keyword>
<dbReference type="AlphaFoldDB" id="A0A930DN29"/>
<feature type="compositionally biased region" description="Low complexity" evidence="2">
    <location>
        <begin position="787"/>
        <end position="805"/>
    </location>
</feature>
<evidence type="ECO:0000313" key="5">
    <source>
        <dbReference type="Proteomes" id="UP000775770"/>
    </source>
</evidence>
<comment type="caution">
    <text evidence="4">The sequence shown here is derived from an EMBL/GenBank/DDBJ whole genome shotgun (WGS) entry which is preliminary data.</text>
</comment>
<evidence type="ECO:0000256" key="1">
    <source>
        <dbReference type="ARBA" id="ARBA00022737"/>
    </source>
</evidence>